<protein>
    <submittedName>
        <fullName evidence="5">Ankyrin repeat protein RF_0381</fullName>
    </submittedName>
</protein>
<keyword evidence="2 3" id="KW-0040">ANK repeat</keyword>
<keyword evidence="6" id="KW-1185">Reference proteome</keyword>
<dbReference type="EMBL" id="CAXAMM010018335">
    <property type="protein sequence ID" value="CAK9043153.1"/>
    <property type="molecule type" value="Genomic_DNA"/>
</dbReference>
<dbReference type="PANTHER" id="PTHR24201">
    <property type="entry name" value="ANK_REP_REGION DOMAIN-CONTAINING PROTEIN"/>
    <property type="match status" value="1"/>
</dbReference>
<evidence type="ECO:0000256" key="4">
    <source>
        <dbReference type="SAM" id="MobiDB-lite"/>
    </source>
</evidence>
<dbReference type="InterPro" id="IPR036770">
    <property type="entry name" value="Ankyrin_rpt-contain_sf"/>
</dbReference>
<proteinExistence type="predicted"/>
<dbReference type="Proteomes" id="UP001642464">
    <property type="component" value="Unassembled WGS sequence"/>
</dbReference>
<sequence length="620" mass="69741">MVMAAWCACPALPTPLASYAETVRTERASSRSVQKTLPFPMYVISTETLLKLRVLLSHEELLADGLLTEFHQGHCIFVSHQWLSGQHPDPSGVQFKVLQDALRNILSGSSQISVDVSTELMFGRPQTDYAKEMRMKPLYVWYDYFCVPQKARNDVDRSLAISLIPEYVARCKFFVVLAPPLRHTEHFEVMSRYSWCKRGWCRMEWMAREYSFEDAVVILVTSAQHQTFLPQYECILYSPGNGSFAVENDREKIGHLAENMILKKLHFCLEMGDLHNYRFFLNQQTIRLEGLRPSPFDDVVPGFDTEIDPSTDSESFLLERFMYQNGFVNVSEYDEGGWPPICFAAMKGDPTLIEALLERKANPNDRTLQPKRCVHFEHQMCALSMCSFFRRNEAMRVLLEARADPDLPDGRKCTSLHWACAADNVEGLRILLEVGGDPFLQSGPGPDVFGTACACGATQCVRELLLRVQGISLKDCFFWALLLDGGSAEQMKILAEAKGDINEPYVPEIPALWMMMGLFGLKHHFSPSRLTNLAKNHRGCTPLMYSVLSSHFEATVALIALGADLGARNSQGKTAADLAREVLAPQELVTSLQGNDHDDTAPRTTTTGRKCESWPSKLAL</sequence>
<dbReference type="SUPFAM" id="SSF48403">
    <property type="entry name" value="Ankyrin repeat"/>
    <property type="match status" value="1"/>
</dbReference>
<evidence type="ECO:0000256" key="3">
    <source>
        <dbReference type="PROSITE-ProRule" id="PRU00023"/>
    </source>
</evidence>
<organism evidence="5 6">
    <name type="scientific">Durusdinium trenchii</name>
    <dbReference type="NCBI Taxonomy" id="1381693"/>
    <lineage>
        <taxon>Eukaryota</taxon>
        <taxon>Sar</taxon>
        <taxon>Alveolata</taxon>
        <taxon>Dinophyceae</taxon>
        <taxon>Suessiales</taxon>
        <taxon>Symbiodiniaceae</taxon>
        <taxon>Durusdinium</taxon>
    </lineage>
</organism>
<comment type="caution">
    <text evidence="5">The sequence shown here is derived from an EMBL/GenBank/DDBJ whole genome shotgun (WGS) entry which is preliminary data.</text>
</comment>
<evidence type="ECO:0000313" key="5">
    <source>
        <dbReference type="EMBL" id="CAK9043153.1"/>
    </source>
</evidence>
<dbReference type="InterPro" id="IPR002110">
    <property type="entry name" value="Ankyrin_rpt"/>
</dbReference>
<gene>
    <name evidence="5" type="ORF">SCF082_LOCUS24723</name>
</gene>
<evidence type="ECO:0000256" key="1">
    <source>
        <dbReference type="ARBA" id="ARBA00022737"/>
    </source>
</evidence>
<keyword evidence="1" id="KW-0677">Repeat</keyword>
<reference evidence="5 6" key="1">
    <citation type="submission" date="2024-02" db="EMBL/GenBank/DDBJ databases">
        <authorList>
            <person name="Chen Y."/>
            <person name="Shah S."/>
            <person name="Dougan E. K."/>
            <person name="Thang M."/>
            <person name="Chan C."/>
        </authorList>
    </citation>
    <scope>NUCLEOTIDE SEQUENCE [LARGE SCALE GENOMIC DNA]</scope>
</reference>
<dbReference type="SMART" id="SM00248">
    <property type="entry name" value="ANK"/>
    <property type="match status" value="5"/>
</dbReference>
<dbReference type="PROSITE" id="PS50088">
    <property type="entry name" value="ANK_REPEAT"/>
    <property type="match status" value="1"/>
</dbReference>
<dbReference type="PANTHER" id="PTHR24201:SF15">
    <property type="entry name" value="ANKYRIN REPEAT DOMAIN-CONTAINING PROTEIN 66"/>
    <property type="match status" value="1"/>
</dbReference>
<evidence type="ECO:0000256" key="2">
    <source>
        <dbReference type="ARBA" id="ARBA00023043"/>
    </source>
</evidence>
<dbReference type="Pfam" id="PF00023">
    <property type="entry name" value="Ank"/>
    <property type="match status" value="1"/>
</dbReference>
<feature type="region of interest" description="Disordered" evidence="4">
    <location>
        <begin position="589"/>
        <end position="620"/>
    </location>
</feature>
<evidence type="ECO:0000313" key="6">
    <source>
        <dbReference type="Proteomes" id="UP001642464"/>
    </source>
</evidence>
<name>A0ABP0LVA3_9DINO</name>
<accession>A0ABP0LVA3</accession>
<dbReference type="Pfam" id="PF12796">
    <property type="entry name" value="Ank_2"/>
    <property type="match status" value="1"/>
</dbReference>
<dbReference type="Gene3D" id="1.25.40.20">
    <property type="entry name" value="Ankyrin repeat-containing domain"/>
    <property type="match status" value="2"/>
</dbReference>
<dbReference type="InterPro" id="IPR050776">
    <property type="entry name" value="Ank_Repeat/CDKN_Inhibitor"/>
</dbReference>
<feature type="repeat" description="ANK" evidence="3">
    <location>
        <begin position="538"/>
        <end position="570"/>
    </location>
</feature>